<protein>
    <submittedName>
        <fullName evidence="2">Uncharacterized protein</fullName>
    </submittedName>
</protein>
<organism evidence="2 3">
    <name type="scientific">Bradyrhizobium denitrificans</name>
    <dbReference type="NCBI Taxonomy" id="2734912"/>
    <lineage>
        <taxon>Bacteria</taxon>
        <taxon>Pseudomonadati</taxon>
        <taxon>Pseudomonadota</taxon>
        <taxon>Alphaproteobacteria</taxon>
        <taxon>Hyphomicrobiales</taxon>
        <taxon>Nitrobacteraceae</taxon>
        <taxon>Bradyrhizobium</taxon>
    </lineage>
</organism>
<keyword evidence="1" id="KW-0732">Signal</keyword>
<proteinExistence type="predicted"/>
<feature type="signal peptide" evidence="1">
    <location>
        <begin position="1"/>
        <end position="27"/>
    </location>
</feature>
<feature type="chain" id="PRO_5046115484" evidence="1">
    <location>
        <begin position="28"/>
        <end position="94"/>
    </location>
</feature>
<comment type="caution">
    <text evidence="2">The sequence shown here is derived from an EMBL/GenBank/DDBJ whole genome shotgun (WGS) entry which is preliminary data.</text>
</comment>
<evidence type="ECO:0000313" key="3">
    <source>
        <dbReference type="Proteomes" id="UP001314635"/>
    </source>
</evidence>
<dbReference type="EMBL" id="JAFCLK010000005">
    <property type="protein sequence ID" value="MBR1135306.1"/>
    <property type="molecule type" value="Genomic_DNA"/>
</dbReference>
<evidence type="ECO:0000313" key="2">
    <source>
        <dbReference type="EMBL" id="MBR1135306.1"/>
    </source>
</evidence>
<accession>A0ABS5G1Z3</accession>
<dbReference type="Proteomes" id="UP001314635">
    <property type="component" value="Unassembled WGS sequence"/>
</dbReference>
<name>A0ABS5G1Z3_9BRAD</name>
<evidence type="ECO:0000256" key="1">
    <source>
        <dbReference type="SAM" id="SignalP"/>
    </source>
</evidence>
<dbReference type="RefSeq" id="WP_172235420.1">
    <property type="nucleotide sequence ID" value="NZ_JABFDP010000001.1"/>
</dbReference>
<gene>
    <name evidence="2" type="ORF">JQ619_05985</name>
</gene>
<sequence length="94" mass="10075">MGFRFTMSLGLSAAAVAVCLAAGPAEAGHRRTLVAAEASGVCTVIPQPLPLIYPAPDWRPFFHKHYYRFGPTPTCVWSEAAVVPAGQTVISVRY</sequence>
<keyword evidence="3" id="KW-1185">Reference proteome</keyword>
<reference evidence="3" key="1">
    <citation type="journal article" date="2021" name="ISME J.">
        <title>Evolutionary origin and ecological implication of a unique nif island in free-living Bradyrhizobium lineages.</title>
        <authorList>
            <person name="Tao J."/>
        </authorList>
    </citation>
    <scope>NUCLEOTIDE SEQUENCE [LARGE SCALE GENOMIC DNA]</scope>
    <source>
        <strain evidence="3">SZCCT0094</strain>
    </source>
</reference>